<keyword evidence="1" id="KW-0472">Membrane</keyword>
<protein>
    <submittedName>
        <fullName evidence="2">AzlD domain-containing protein</fullName>
    </submittedName>
</protein>
<organism evidence="2 3">
    <name type="scientific">Candidatus Pullichristensenella excrementigallinarum</name>
    <dbReference type="NCBI Taxonomy" id="2840907"/>
    <lineage>
        <taxon>Bacteria</taxon>
        <taxon>Bacillati</taxon>
        <taxon>Bacillota</taxon>
        <taxon>Clostridia</taxon>
        <taxon>Candidatus Pullichristensenella</taxon>
    </lineage>
</organism>
<proteinExistence type="predicted"/>
<reference evidence="2" key="2">
    <citation type="journal article" date="2021" name="PeerJ">
        <title>Extensive microbial diversity within the chicken gut microbiome revealed by metagenomics and culture.</title>
        <authorList>
            <person name="Gilroy R."/>
            <person name="Ravi A."/>
            <person name="Getino M."/>
            <person name="Pursley I."/>
            <person name="Horton D.L."/>
            <person name="Alikhan N.F."/>
            <person name="Baker D."/>
            <person name="Gharbi K."/>
            <person name="Hall N."/>
            <person name="Watson M."/>
            <person name="Adriaenssens E.M."/>
            <person name="Foster-Nyarko E."/>
            <person name="Jarju S."/>
            <person name="Secka A."/>
            <person name="Antonio M."/>
            <person name="Oren A."/>
            <person name="Chaudhuri R.R."/>
            <person name="La Ragione R."/>
            <person name="Hildebrand F."/>
            <person name="Pallen M.J."/>
        </authorList>
    </citation>
    <scope>NUCLEOTIDE SEQUENCE</scope>
    <source>
        <strain evidence="2">ChiHcec3-11533</strain>
    </source>
</reference>
<dbReference type="InterPro" id="IPR008407">
    <property type="entry name" value="Brnchd-chn_aa_trnsp_AzlD"/>
</dbReference>
<evidence type="ECO:0000313" key="2">
    <source>
        <dbReference type="EMBL" id="HIU33560.1"/>
    </source>
</evidence>
<gene>
    <name evidence="2" type="ORF">IAB02_03270</name>
</gene>
<reference evidence="2" key="1">
    <citation type="submission" date="2020-10" db="EMBL/GenBank/DDBJ databases">
        <authorList>
            <person name="Gilroy R."/>
        </authorList>
    </citation>
    <scope>NUCLEOTIDE SEQUENCE</scope>
    <source>
        <strain evidence="2">ChiHcec3-11533</strain>
    </source>
</reference>
<evidence type="ECO:0000313" key="3">
    <source>
        <dbReference type="Proteomes" id="UP000824072"/>
    </source>
</evidence>
<dbReference type="PIRSF" id="PIRSF003203">
    <property type="entry name" value="AzlD"/>
    <property type="match status" value="1"/>
</dbReference>
<keyword evidence="1" id="KW-1133">Transmembrane helix</keyword>
<dbReference type="EMBL" id="DVMU01000072">
    <property type="protein sequence ID" value="HIU33560.1"/>
    <property type="molecule type" value="Genomic_DNA"/>
</dbReference>
<keyword evidence="1" id="KW-0812">Transmembrane</keyword>
<feature type="transmembrane region" description="Helical" evidence="1">
    <location>
        <begin position="37"/>
        <end position="57"/>
    </location>
</feature>
<dbReference type="Pfam" id="PF05437">
    <property type="entry name" value="AzlD"/>
    <property type="match status" value="1"/>
</dbReference>
<sequence length="102" mass="11280">MTPLLPILVCAGVTALLRLLPFLFFRGRPIPRLVSDLGRLLPPAIIAILVIYCLKGASANRDTLLQFLAVLATALMHLWRRNSLLSVFTGTAVYMLLIRIPL</sequence>
<evidence type="ECO:0000256" key="1">
    <source>
        <dbReference type="SAM" id="Phobius"/>
    </source>
</evidence>
<dbReference type="AlphaFoldDB" id="A0A9D1IA10"/>
<name>A0A9D1IA10_9FIRM</name>
<feature type="transmembrane region" description="Helical" evidence="1">
    <location>
        <begin position="6"/>
        <end position="25"/>
    </location>
</feature>
<dbReference type="Proteomes" id="UP000824072">
    <property type="component" value="Unassembled WGS sequence"/>
</dbReference>
<accession>A0A9D1IA10</accession>
<comment type="caution">
    <text evidence="2">The sequence shown here is derived from an EMBL/GenBank/DDBJ whole genome shotgun (WGS) entry which is preliminary data.</text>
</comment>
<feature type="transmembrane region" description="Helical" evidence="1">
    <location>
        <begin position="84"/>
        <end position="101"/>
    </location>
</feature>